<dbReference type="Pfam" id="PF14109">
    <property type="entry name" value="GldH_lipo"/>
    <property type="match status" value="1"/>
</dbReference>
<sequence>MIKSKLVIVVLLSLSVISCDDKQVFDQYQAVSEAWEIDEKVSFALPELDSLQTYNLFVNIRNNNEYRFSNLFLISEMKFPNGKVLTDTLEYEMAKPSGEWLGSGFSDLKENKLWYKENIRFVEEGVYTITLQHAMRKNGDTNGVTSLEGVTDVGFRIEHAQNP</sequence>
<evidence type="ECO:0000313" key="1">
    <source>
        <dbReference type="EMBL" id="KZS41311.1"/>
    </source>
</evidence>
<reference evidence="1 2" key="1">
    <citation type="submission" date="2016-01" db="EMBL/GenBank/DDBJ databases">
        <title>The draft genome sequence of Aquimarina sp. RZW4-3-2.</title>
        <authorList>
            <person name="Wang Y."/>
        </authorList>
    </citation>
    <scope>NUCLEOTIDE SEQUENCE [LARGE SCALE GENOMIC DNA]</scope>
    <source>
        <strain evidence="1 2">RZW4-3-2</strain>
    </source>
</reference>
<dbReference type="PROSITE" id="PS51257">
    <property type="entry name" value="PROKAR_LIPOPROTEIN"/>
    <property type="match status" value="1"/>
</dbReference>
<dbReference type="RefSeq" id="WP_066312032.1">
    <property type="nucleotide sequence ID" value="NZ_CANLSS010000007.1"/>
</dbReference>
<keyword evidence="1" id="KW-0449">Lipoprotein</keyword>
<dbReference type="InterPro" id="IPR020018">
    <property type="entry name" value="Motility-assoc_lipoprot_GldH"/>
</dbReference>
<dbReference type="AlphaFoldDB" id="A0A163BEH0"/>
<dbReference type="OrthoDB" id="982482at2"/>
<keyword evidence="2" id="KW-1185">Reference proteome</keyword>
<dbReference type="NCBIfam" id="TIGR03511">
    <property type="entry name" value="GldH_lipo"/>
    <property type="match status" value="1"/>
</dbReference>
<dbReference type="EMBL" id="LQRT01000005">
    <property type="protein sequence ID" value="KZS41311.1"/>
    <property type="molecule type" value="Genomic_DNA"/>
</dbReference>
<proteinExistence type="predicted"/>
<gene>
    <name evidence="1" type="ORF">AWE51_21640</name>
</gene>
<comment type="caution">
    <text evidence="1">The sequence shown here is derived from an EMBL/GenBank/DDBJ whole genome shotgun (WGS) entry which is preliminary data.</text>
</comment>
<dbReference type="STRING" id="1642818.AWE51_21640"/>
<organism evidence="1 2">
    <name type="scientific">Aquimarina aggregata</name>
    <dbReference type="NCBI Taxonomy" id="1642818"/>
    <lineage>
        <taxon>Bacteria</taxon>
        <taxon>Pseudomonadati</taxon>
        <taxon>Bacteroidota</taxon>
        <taxon>Flavobacteriia</taxon>
        <taxon>Flavobacteriales</taxon>
        <taxon>Flavobacteriaceae</taxon>
        <taxon>Aquimarina</taxon>
    </lineage>
</organism>
<accession>A0A163BEH0</accession>
<dbReference type="Proteomes" id="UP000076715">
    <property type="component" value="Unassembled WGS sequence"/>
</dbReference>
<protein>
    <submittedName>
        <fullName evidence="1">Gliding motility lipoprotein GldH</fullName>
    </submittedName>
</protein>
<evidence type="ECO:0000313" key="2">
    <source>
        <dbReference type="Proteomes" id="UP000076715"/>
    </source>
</evidence>
<name>A0A163BEH0_9FLAO</name>